<dbReference type="InterPro" id="IPR036968">
    <property type="entry name" value="Enolpyruvate_Tfrase_sf"/>
</dbReference>
<dbReference type="Pfam" id="PF00275">
    <property type="entry name" value="EPSP_synthase"/>
    <property type="match status" value="1"/>
</dbReference>
<dbReference type="AlphaFoldDB" id="A0A6J6Z4T2"/>
<dbReference type="EMBL" id="CAFAAI010000363">
    <property type="protein sequence ID" value="CAB4814168.1"/>
    <property type="molecule type" value="Genomic_DNA"/>
</dbReference>
<dbReference type="InterPro" id="IPR001986">
    <property type="entry name" value="Enolpyruvate_Tfrase_dom"/>
</dbReference>
<reference evidence="3" key="1">
    <citation type="submission" date="2020-05" db="EMBL/GenBank/DDBJ databases">
        <authorList>
            <person name="Chiriac C."/>
            <person name="Salcher M."/>
            <person name="Ghai R."/>
            <person name="Kavagutti S V."/>
        </authorList>
    </citation>
    <scope>NUCLEOTIDE SEQUENCE</scope>
</reference>
<sequence>MSRPYVAITAAVMRSFGVPDVTVADTVVTVAPGRYSACSYDIEPDASSASYPFAAAAICGGSVRVPDLGNDALQGDAAFVDVLAAMGCAVERGAGGTVVSRHAELTGITIDMADLSDLVPTLAAIAPFASSPTEITGVGFIRAKESDRLGDLVAELRKCGIDAVELDDGLRVQPGFVSGAALDTHHDHRLAMSFAVMGLRIPGMRVHDPAVVSKSWPDFWLALESMRGGA</sequence>
<accession>A0A6J6Z4T2</accession>
<evidence type="ECO:0000313" key="3">
    <source>
        <dbReference type="EMBL" id="CAB4814168.1"/>
    </source>
</evidence>
<feature type="domain" description="Enolpyruvate transferase" evidence="2">
    <location>
        <begin position="2"/>
        <end position="220"/>
    </location>
</feature>
<proteinExistence type="predicted"/>
<dbReference type="GO" id="GO:0009423">
    <property type="term" value="P:chorismate biosynthetic process"/>
    <property type="evidence" value="ECO:0007669"/>
    <property type="project" value="TreeGrafter"/>
</dbReference>
<protein>
    <submittedName>
        <fullName evidence="3">Unannotated protein</fullName>
    </submittedName>
</protein>
<dbReference type="InterPro" id="IPR013792">
    <property type="entry name" value="RNA3'P_cycl/enolpyr_Trfase_a/b"/>
</dbReference>
<dbReference type="GO" id="GO:0003866">
    <property type="term" value="F:3-phosphoshikimate 1-carboxyvinyltransferase activity"/>
    <property type="evidence" value="ECO:0007669"/>
    <property type="project" value="TreeGrafter"/>
</dbReference>
<dbReference type="PROSITE" id="PS00885">
    <property type="entry name" value="EPSP_SYNTHASE_2"/>
    <property type="match status" value="1"/>
</dbReference>
<evidence type="ECO:0000256" key="1">
    <source>
        <dbReference type="ARBA" id="ARBA00022679"/>
    </source>
</evidence>
<keyword evidence="1" id="KW-0808">Transferase</keyword>
<dbReference type="Gene3D" id="3.65.10.10">
    <property type="entry name" value="Enolpyruvate transferase domain"/>
    <property type="match status" value="2"/>
</dbReference>
<organism evidence="3">
    <name type="scientific">freshwater metagenome</name>
    <dbReference type="NCBI Taxonomy" id="449393"/>
    <lineage>
        <taxon>unclassified sequences</taxon>
        <taxon>metagenomes</taxon>
        <taxon>ecological metagenomes</taxon>
    </lineage>
</organism>
<dbReference type="PANTHER" id="PTHR21090:SF5">
    <property type="entry name" value="PENTAFUNCTIONAL AROM POLYPEPTIDE"/>
    <property type="match status" value="1"/>
</dbReference>
<name>A0A6J6Z4T2_9ZZZZ</name>
<dbReference type="PANTHER" id="PTHR21090">
    <property type="entry name" value="AROM/DEHYDROQUINATE SYNTHASE"/>
    <property type="match status" value="1"/>
</dbReference>
<dbReference type="InterPro" id="IPR023193">
    <property type="entry name" value="EPSP_synthase_CS"/>
</dbReference>
<gene>
    <name evidence="3" type="ORF">UFOPK2992_01774</name>
</gene>
<evidence type="ECO:0000259" key="2">
    <source>
        <dbReference type="Pfam" id="PF00275"/>
    </source>
</evidence>
<dbReference type="SUPFAM" id="SSF55205">
    <property type="entry name" value="EPT/RTPC-like"/>
    <property type="match status" value="1"/>
</dbReference>